<dbReference type="RefSeq" id="WP_133627680.1">
    <property type="nucleotide sequence ID" value="NZ_SOAZ01000006.1"/>
</dbReference>
<gene>
    <name evidence="3" type="primary">rimP</name>
    <name evidence="6" type="ORF">EDD71_10654</name>
</gene>
<dbReference type="AlphaFoldDB" id="A0A4R7KQS8"/>
<dbReference type="Pfam" id="PF02576">
    <property type="entry name" value="RimP_N"/>
    <property type="match status" value="1"/>
</dbReference>
<dbReference type="EMBL" id="SOAZ01000006">
    <property type="protein sequence ID" value="TDT61570.1"/>
    <property type="molecule type" value="Genomic_DNA"/>
</dbReference>
<protein>
    <recommendedName>
        <fullName evidence="3">Ribosome maturation factor RimP</fullName>
    </recommendedName>
</protein>
<keyword evidence="2 3" id="KW-0690">Ribosome biogenesis</keyword>
<dbReference type="PANTHER" id="PTHR33867:SF1">
    <property type="entry name" value="RIBOSOME MATURATION FACTOR RIMP"/>
    <property type="match status" value="1"/>
</dbReference>
<evidence type="ECO:0000259" key="4">
    <source>
        <dbReference type="Pfam" id="PF02576"/>
    </source>
</evidence>
<dbReference type="Proteomes" id="UP000295325">
    <property type="component" value="Unassembled WGS sequence"/>
</dbReference>
<name>A0A4R7KQS8_9CLOT</name>
<keyword evidence="1 3" id="KW-0963">Cytoplasm</keyword>
<sequence>MDKLKIERTVEDIALPVTEQLGYELVDVEFVKEEGEWYLRVYIDKENGVNLDDCANVSRILSDRLDEIDPIDYSYYLEVSSPGLDRPIKKEKDFERFSGRDIKIKLFSPLNGKKVYTGKLKGLEGDMVVFEKAGEEMRINKNLASSIRLNEY</sequence>
<dbReference type="FunFam" id="3.30.300.70:FF:000001">
    <property type="entry name" value="Ribosome maturation factor RimP"/>
    <property type="match status" value="1"/>
</dbReference>
<reference evidence="6 7" key="1">
    <citation type="submission" date="2019-03" db="EMBL/GenBank/DDBJ databases">
        <title>Genomic Encyclopedia of Type Strains, Phase IV (KMG-IV): sequencing the most valuable type-strain genomes for metagenomic binning, comparative biology and taxonomic classification.</title>
        <authorList>
            <person name="Goeker M."/>
        </authorList>
    </citation>
    <scope>NUCLEOTIDE SEQUENCE [LARGE SCALE GENOMIC DNA]</scope>
    <source>
        <strain evidence="6 7">DSM 24455</strain>
    </source>
</reference>
<evidence type="ECO:0000256" key="2">
    <source>
        <dbReference type="ARBA" id="ARBA00022517"/>
    </source>
</evidence>
<evidence type="ECO:0000259" key="5">
    <source>
        <dbReference type="Pfam" id="PF17384"/>
    </source>
</evidence>
<evidence type="ECO:0000256" key="3">
    <source>
        <dbReference type="HAMAP-Rule" id="MF_01077"/>
    </source>
</evidence>
<dbReference type="Pfam" id="PF17384">
    <property type="entry name" value="DUF150_C"/>
    <property type="match status" value="1"/>
</dbReference>
<proteinExistence type="inferred from homology"/>
<dbReference type="InterPro" id="IPR003728">
    <property type="entry name" value="Ribosome_maturation_RimP"/>
</dbReference>
<dbReference type="InterPro" id="IPR035956">
    <property type="entry name" value="RimP_N_sf"/>
</dbReference>
<dbReference type="GO" id="GO:0006412">
    <property type="term" value="P:translation"/>
    <property type="evidence" value="ECO:0007669"/>
    <property type="project" value="TreeGrafter"/>
</dbReference>
<organism evidence="6 7">
    <name type="scientific">Fonticella tunisiensis</name>
    <dbReference type="NCBI Taxonomy" id="1096341"/>
    <lineage>
        <taxon>Bacteria</taxon>
        <taxon>Bacillati</taxon>
        <taxon>Bacillota</taxon>
        <taxon>Clostridia</taxon>
        <taxon>Eubacteriales</taxon>
        <taxon>Clostridiaceae</taxon>
        <taxon>Fonticella</taxon>
    </lineage>
</organism>
<dbReference type="InterPro" id="IPR036847">
    <property type="entry name" value="RimP_C_sf"/>
</dbReference>
<dbReference type="HAMAP" id="MF_01077">
    <property type="entry name" value="RimP"/>
    <property type="match status" value="1"/>
</dbReference>
<accession>A0A4R7KQS8</accession>
<evidence type="ECO:0000313" key="6">
    <source>
        <dbReference type="EMBL" id="TDT61570.1"/>
    </source>
</evidence>
<dbReference type="SUPFAM" id="SSF74942">
    <property type="entry name" value="YhbC-like, C-terminal domain"/>
    <property type="match status" value="1"/>
</dbReference>
<dbReference type="Gene3D" id="3.30.300.70">
    <property type="entry name" value="RimP-like superfamily, N-terminal"/>
    <property type="match status" value="1"/>
</dbReference>
<keyword evidence="7" id="KW-1185">Reference proteome</keyword>
<dbReference type="CDD" id="cd01734">
    <property type="entry name" value="YlxS_C"/>
    <property type="match status" value="1"/>
</dbReference>
<dbReference type="Gene3D" id="2.30.30.180">
    <property type="entry name" value="Ribosome maturation factor RimP, C-terminal domain"/>
    <property type="match status" value="1"/>
</dbReference>
<evidence type="ECO:0000313" key="7">
    <source>
        <dbReference type="Proteomes" id="UP000295325"/>
    </source>
</evidence>
<dbReference type="GO" id="GO:0005829">
    <property type="term" value="C:cytosol"/>
    <property type="evidence" value="ECO:0007669"/>
    <property type="project" value="TreeGrafter"/>
</dbReference>
<comment type="similarity">
    <text evidence="3">Belongs to the RimP family.</text>
</comment>
<evidence type="ECO:0000256" key="1">
    <source>
        <dbReference type="ARBA" id="ARBA00022490"/>
    </source>
</evidence>
<dbReference type="PANTHER" id="PTHR33867">
    <property type="entry name" value="RIBOSOME MATURATION FACTOR RIMP"/>
    <property type="match status" value="1"/>
</dbReference>
<dbReference type="InterPro" id="IPR028998">
    <property type="entry name" value="RimP_C"/>
</dbReference>
<feature type="domain" description="Ribosome maturation factor RimP C-terminal" evidence="5">
    <location>
        <begin position="88"/>
        <end position="144"/>
    </location>
</feature>
<dbReference type="OrthoDB" id="9805006at2"/>
<comment type="subcellular location">
    <subcellularLocation>
        <location evidence="3">Cytoplasm</location>
    </subcellularLocation>
</comment>
<comment type="caution">
    <text evidence="6">The sequence shown here is derived from an EMBL/GenBank/DDBJ whole genome shotgun (WGS) entry which is preliminary data.</text>
</comment>
<dbReference type="InterPro" id="IPR028989">
    <property type="entry name" value="RimP_N"/>
</dbReference>
<comment type="function">
    <text evidence="3">Required for maturation of 30S ribosomal subunits.</text>
</comment>
<dbReference type="GO" id="GO:0000028">
    <property type="term" value="P:ribosomal small subunit assembly"/>
    <property type="evidence" value="ECO:0007669"/>
    <property type="project" value="TreeGrafter"/>
</dbReference>
<dbReference type="SUPFAM" id="SSF75420">
    <property type="entry name" value="YhbC-like, N-terminal domain"/>
    <property type="match status" value="1"/>
</dbReference>
<feature type="domain" description="Ribosome maturation factor RimP N-terminal" evidence="4">
    <location>
        <begin position="15"/>
        <end position="85"/>
    </location>
</feature>